<evidence type="ECO:0000313" key="4">
    <source>
        <dbReference type="Proteomes" id="UP000013893"/>
    </source>
</evidence>
<organism evidence="3 4">
    <name type="scientific">Candidatus Saccharimonas aalborgensis</name>
    <dbReference type="NCBI Taxonomy" id="1332188"/>
    <lineage>
        <taxon>Bacteria</taxon>
        <taxon>Candidatus Saccharimonadota</taxon>
        <taxon>Candidatus Saccharimonadia</taxon>
        <taxon>Candidatus Saccharimonadales</taxon>
        <taxon>Candidatus Saccharimonadaceae</taxon>
        <taxon>Candidatus Saccharimonas</taxon>
    </lineage>
</organism>
<dbReference type="Pfam" id="PF01471">
    <property type="entry name" value="PG_binding_1"/>
    <property type="match status" value="1"/>
</dbReference>
<evidence type="ECO:0000256" key="1">
    <source>
        <dbReference type="SAM" id="Phobius"/>
    </source>
</evidence>
<feature type="transmembrane region" description="Helical" evidence="1">
    <location>
        <begin position="12"/>
        <end position="31"/>
    </location>
</feature>
<sequence>MEGVQMSLIKRSAISFVGFAFIVSTLFQIVLPNGQASAATQCIYGVYGYGYIRSGQCVKNLQYMANAITKNWGGGWACSGYNNGVPQQMSINFISNDGSFGPITKKKIEDIQRSVGCAKKVDGIVGRETWSIMCFYASSKVNDTSSIYHSGYIAALASGCKPSDSYYGPWPYSTY</sequence>
<reference evidence="3 4" key="1">
    <citation type="journal article" date="2013" name="Nat. Biotechnol.">
        <title>Genome sequences of rare, uncultured bacteria obtained by differential coverage binning of multiple metagenomes.</title>
        <authorList>
            <person name="Albertsen M."/>
            <person name="Hugenholtz P."/>
            <person name="Skarshewski A."/>
            <person name="Nielsen K.L."/>
            <person name="Tyson G.W."/>
            <person name="Nielsen P.H."/>
        </authorList>
    </citation>
    <scope>NUCLEOTIDE SEQUENCE [LARGE SCALE GENOMIC DNA]</scope>
    <source>
        <strain evidence="3">TM71</strain>
    </source>
</reference>
<dbReference type="Proteomes" id="UP000013893">
    <property type="component" value="Chromosome"/>
</dbReference>
<proteinExistence type="predicted"/>
<keyword evidence="4" id="KW-1185">Reference proteome</keyword>
<protein>
    <recommendedName>
        <fullName evidence="2">Peptidoglycan binding-like domain-containing protein</fullName>
    </recommendedName>
</protein>
<dbReference type="KEGG" id="saal:L336_0407"/>
<dbReference type="Gene3D" id="1.10.101.10">
    <property type="entry name" value="PGBD-like superfamily/PGBD"/>
    <property type="match status" value="1"/>
</dbReference>
<dbReference type="AlphaFoldDB" id="R4PV78"/>
<dbReference type="InterPro" id="IPR002477">
    <property type="entry name" value="Peptidoglycan-bd-like"/>
</dbReference>
<dbReference type="SUPFAM" id="SSF47090">
    <property type="entry name" value="PGBD-like"/>
    <property type="match status" value="1"/>
</dbReference>
<evidence type="ECO:0000259" key="2">
    <source>
        <dbReference type="Pfam" id="PF01471"/>
    </source>
</evidence>
<dbReference type="STRING" id="1332188.L336_0407"/>
<dbReference type="InterPro" id="IPR036365">
    <property type="entry name" value="PGBD-like_sf"/>
</dbReference>
<name>R4PV78_9BACT</name>
<gene>
    <name evidence="3" type="ORF">L336_0407</name>
</gene>
<dbReference type="HOGENOM" id="CLU_1529877_0_0_0"/>
<dbReference type="EMBL" id="CP005957">
    <property type="protein sequence ID" value="AGL62115.1"/>
    <property type="molecule type" value="Genomic_DNA"/>
</dbReference>
<keyword evidence="1" id="KW-0472">Membrane</keyword>
<keyword evidence="1" id="KW-1133">Transmembrane helix</keyword>
<evidence type="ECO:0000313" key="3">
    <source>
        <dbReference type="EMBL" id="AGL62115.1"/>
    </source>
</evidence>
<dbReference type="InterPro" id="IPR036366">
    <property type="entry name" value="PGBDSf"/>
</dbReference>
<feature type="domain" description="Peptidoglycan binding-like" evidence="2">
    <location>
        <begin position="94"/>
        <end position="133"/>
    </location>
</feature>
<accession>R4PV78</accession>
<keyword evidence="1" id="KW-0812">Transmembrane</keyword>